<dbReference type="AlphaFoldDB" id="A0A822ZGT0"/>
<gene>
    <name evidence="7" type="ORF">HUJ06_000909</name>
</gene>
<dbReference type="SMART" id="SM00335">
    <property type="entry name" value="ANX"/>
    <property type="match status" value="4"/>
</dbReference>
<dbReference type="FunFam" id="1.10.220.10:FF:000006">
    <property type="entry name" value="Annexin"/>
    <property type="match status" value="1"/>
</dbReference>
<dbReference type="InterPro" id="IPR018502">
    <property type="entry name" value="Annexin_repeat"/>
</dbReference>
<dbReference type="FunFam" id="1.10.220.10:FF:000008">
    <property type="entry name" value="Annexin"/>
    <property type="match status" value="1"/>
</dbReference>
<dbReference type="GO" id="GO:0005509">
    <property type="term" value="F:calcium ion binding"/>
    <property type="evidence" value="ECO:0007669"/>
    <property type="project" value="InterPro"/>
</dbReference>
<dbReference type="Gene3D" id="1.10.220.10">
    <property type="entry name" value="Annexin"/>
    <property type="match status" value="4"/>
</dbReference>
<dbReference type="Pfam" id="PF00191">
    <property type="entry name" value="Annexin"/>
    <property type="match status" value="4"/>
</dbReference>
<comment type="similarity">
    <text evidence="6">Belongs to the annexin family.</text>
</comment>
<keyword evidence="5 6" id="KW-0111">Calcium/phospholipid-binding</keyword>
<dbReference type="PROSITE" id="PS51897">
    <property type="entry name" value="ANNEXIN_2"/>
    <property type="match status" value="4"/>
</dbReference>
<dbReference type="GO" id="GO:0005544">
    <property type="term" value="F:calcium-dependent phospholipid binding"/>
    <property type="evidence" value="ECO:0007669"/>
    <property type="project" value="UniProtKB-KW"/>
</dbReference>
<evidence type="ECO:0000313" key="7">
    <source>
        <dbReference type="EMBL" id="DAD42679.1"/>
    </source>
</evidence>
<proteinExistence type="inferred from homology"/>
<dbReference type="PROSITE" id="PS00223">
    <property type="entry name" value="ANNEXIN_1"/>
    <property type="match status" value="1"/>
</dbReference>
<dbReference type="PRINTS" id="PR00196">
    <property type="entry name" value="ANNEXIN"/>
</dbReference>
<sequence>MQDTLLSFFSFQKGTCHRKENKMATLKVPDTAPSPTQDSEKLKKAFHGLGTDEKAIIWILGHRNASQRKKIRYTYQELYNESLIDRLKSELSGDFKKAVILWTMDPPERDAKMANKALQSKDKGIDHLKVIIEIACTTSPHHLMAVREAYCSMYDCSLEEDIACRVTPPLRQLLVGLVSSYRYDKEVVDEIVAKSEAAKLRDAIERKQLDDDDVVWILCTRNVFQLRATFECYRQIYGNPIDQDIKCCGTGNLESVLQMVIWCIDSPEKYFSKVLRASVVGLGTEEDSLTRAIVTRAEVDLMKIKEEYFNMHKTSLDDAIVGDTSGDYKDFLTTLLGTRL</sequence>
<dbReference type="InterPro" id="IPR001464">
    <property type="entry name" value="Annexin"/>
</dbReference>
<dbReference type="InterPro" id="IPR037104">
    <property type="entry name" value="Annexin_sf"/>
</dbReference>
<keyword evidence="3 6" id="KW-0106">Calcium</keyword>
<evidence type="ECO:0000256" key="4">
    <source>
        <dbReference type="ARBA" id="ARBA00023216"/>
    </source>
</evidence>
<dbReference type="PANTHER" id="PTHR10502:SF99">
    <property type="entry name" value="ANNEXIN D3"/>
    <property type="match status" value="1"/>
</dbReference>
<dbReference type="PANTHER" id="PTHR10502">
    <property type="entry name" value="ANNEXIN"/>
    <property type="match status" value="1"/>
</dbReference>
<protein>
    <recommendedName>
        <fullName evidence="6">Annexin</fullName>
    </recommendedName>
</protein>
<organism evidence="7 8">
    <name type="scientific">Nelumbo nucifera</name>
    <name type="common">Sacred lotus</name>
    <dbReference type="NCBI Taxonomy" id="4432"/>
    <lineage>
        <taxon>Eukaryota</taxon>
        <taxon>Viridiplantae</taxon>
        <taxon>Streptophyta</taxon>
        <taxon>Embryophyta</taxon>
        <taxon>Tracheophyta</taxon>
        <taxon>Spermatophyta</taxon>
        <taxon>Magnoliopsida</taxon>
        <taxon>Proteales</taxon>
        <taxon>Nelumbonaceae</taxon>
        <taxon>Nelumbo</taxon>
    </lineage>
</organism>
<evidence type="ECO:0000256" key="3">
    <source>
        <dbReference type="ARBA" id="ARBA00022837"/>
    </source>
</evidence>
<evidence type="ECO:0000256" key="1">
    <source>
        <dbReference type="ARBA" id="ARBA00022723"/>
    </source>
</evidence>
<dbReference type="Proteomes" id="UP000607653">
    <property type="component" value="Unassembled WGS sequence"/>
</dbReference>
<dbReference type="FunFam" id="1.10.220.10:FF:000001">
    <property type="entry name" value="Annexin"/>
    <property type="match status" value="1"/>
</dbReference>
<evidence type="ECO:0000256" key="2">
    <source>
        <dbReference type="ARBA" id="ARBA00022737"/>
    </source>
</evidence>
<evidence type="ECO:0000313" key="8">
    <source>
        <dbReference type="Proteomes" id="UP000607653"/>
    </source>
</evidence>
<keyword evidence="8" id="KW-1185">Reference proteome</keyword>
<keyword evidence="4 6" id="KW-0041">Annexin</keyword>
<name>A0A822ZGT0_NELNU</name>
<accession>A0A822ZGT0</accession>
<dbReference type="FunFam" id="1.10.220.10:FF:000009">
    <property type="entry name" value="Annexin"/>
    <property type="match status" value="1"/>
</dbReference>
<dbReference type="GO" id="GO:0006950">
    <property type="term" value="P:response to stress"/>
    <property type="evidence" value="ECO:0007669"/>
    <property type="project" value="UniProtKB-ARBA"/>
</dbReference>
<dbReference type="SUPFAM" id="SSF47874">
    <property type="entry name" value="Annexin"/>
    <property type="match status" value="1"/>
</dbReference>
<evidence type="ECO:0000256" key="5">
    <source>
        <dbReference type="ARBA" id="ARBA00023302"/>
    </source>
</evidence>
<dbReference type="InterPro" id="IPR018252">
    <property type="entry name" value="Annexin_repeat_CS"/>
</dbReference>
<evidence type="ECO:0000256" key="6">
    <source>
        <dbReference type="RuleBase" id="RU003540"/>
    </source>
</evidence>
<comment type="domain">
    <text evidence="6">A pair of annexin repeats may form one binding site for calcium and phospholipid.</text>
</comment>
<reference evidence="7 8" key="1">
    <citation type="journal article" date="2020" name="Mol. Biol. Evol.">
        <title>Distinct Expression and Methylation Patterns for Genes with Different Fates following a Single Whole-Genome Duplication in Flowering Plants.</title>
        <authorList>
            <person name="Shi T."/>
            <person name="Rahmani R.S."/>
            <person name="Gugger P.F."/>
            <person name="Wang M."/>
            <person name="Li H."/>
            <person name="Zhang Y."/>
            <person name="Li Z."/>
            <person name="Wang Q."/>
            <person name="Van de Peer Y."/>
            <person name="Marchal K."/>
            <person name="Chen J."/>
        </authorList>
    </citation>
    <scope>NUCLEOTIDE SEQUENCE [LARGE SCALE GENOMIC DNA]</scope>
    <source>
        <tissue evidence="7">Leaf</tissue>
    </source>
</reference>
<keyword evidence="1" id="KW-0479">Metal-binding</keyword>
<comment type="caution">
    <text evidence="7">The sequence shown here is derived from an EMBL/GenBank/DDBJ whole genome shotgun (WGS) entry which is preliminary data.</text>
</comment>
<dbReference type="EMBL" id="DUZY01000006">
    <property type="protein sequence ID" value="DAD42679.1"/>
    <property type="molecule type" value="Genomic_DNA"/>
</dbReference>
<keyword evidence="2 6" id="KW-0677">Repeat</keyword>